<sequence length="180" mass="20720">MAKKDEYYPSQAEVDKIILMPKSVNLTDATWITSPPPNRVPMWMQMNLSPLDELGYPITHLRFILQYRPAQEIESGESSKLSIIALYRNTRIYALDPFPYDKHTNKAIVDHPDFSKSVTGAHYHLYFEHAKCDIGLKLQSNLAHDDVDGYWSIFCSKMNVTQKGRLVHPLELESGQLRLL</sequence>
<organism evidence="1 2">
    <name type="scientific">Thorsellia kenyensis</name>
    <dbReference type="NCBI Taxonomy" id="1549888"/>
    <lineage>
        <taxon>Bacteria</taxon>
        <taxon>Pseudomonadati</taxon>
        <taxon>Pseudomonadota</taxon>
        <taxon>Gammaproteobacteria</taxon>
        <taxon>Enterobacterales</taxon>
        <taxon>Thorselliaceae</taxon>
        <taxon>Thorsellia</taxon>
    </lineage>
</organism>
<comment type="caution">
    <text evidence="1">The sequence shown here is derived from an EMBL/GenBank/DDBJ whole genome shotgun (WGS) entry which is preliminary data.</text>
</comment>
<accession>A0ABV6C7Q1</accession>
<evidence type="ECO:0000313" key="1">
    <source>
        <dbReference type="EMBL" id="MFC0178972.1"/>
    </source>
</evidence>
<dbReference type="EMBL" id="JBHLXE010000027">
    <property type="protein sequence ID" value="MFC0178972.1"/>
    <property type="molecule type" value="Genomic_DNA"/>
</dbReference>
<protein>
    <submittedName>
        <fullName evidence="1">Uncharacterized protein</fullName>
    </submittedName>
</protein>
<proteinExistence type="predicted"/>
<gene>
    <name evidence="1" type="ORF">ACFFIT_02495</name>
</gene>
<reference evidence="1 2" key="1">
    <citation type="submission" date="2024-09" db="EMBL/GenBank/DDBJ databases">
        <authorList>
            <person name="Sun Q."/>
            <person name="Mori K."/>
        </authorList>
    </citation>
    <scope>NUCLEOTIDE SEQUENCE [LARGE SCALE GENOMIC DNA]</scope>
    <source>
        <strain evidence="1 2">CCM 8545</strain>
    </source>
</reference>
<keyword evidence="2" id="KW-1185">Reference proteome</keyword>
<evidence type="ECO:0000313" key="2">
    <source>
        <dbReference type="Proteomes" id="UP001589758"/>
    </source>
</evidence>
<dbReference type="RefSeq" id="WP_385876069.1">
    <property type="nucleotide sequence ID" value="NZ_JBHLXE010000027.1"/>
</dbReference>
<name>A0ABV6C7Q1_9GAMM</name>
<dbReference type="Proteomes" id="UP001589758">
    <property type="component" value="Unassembled WGS sequence"/>
</dbReference>